<dbReference type="RefSeq" id="WP_064726598.1">
    <property type="nucleotide sequence ID" value="NZ_BMRX01000003.1"/>
</dbReference>
<dbReference type="InterPro" id="IPR005561">
    <property type="entry name" value="ANTAR"/>
</dbReference>
<evidence type="ECO:0000259" key="2">
    <source>
        <dbReference type="PROSITE" id="PS50921"/>
    </source>
</evidence>
<dbReference type="KEGG" id="spav:Spa2297_03895"/>
<evidence type="ECO:0008006" key="5">
    <source>
        <dbReference type="Google" id="ProtNLM"/>
    </source>
</evidence>
<evidence type="ECO:0000313" key="4">
    <source>
        <dbReference type="Proteomes" id="UP000078468"/>
    </source>
</evidence>
<dbReference type="Gene3D" id="3.30.450.20">
    <property type="entry name" value="PAS domain"/>
    <property type="match status" value="1"/>
</dbReference>
<name>A0A191UU10_9ACTN</name>
<evidence type="ECO:0000313" key="3">
    <source>
        <dbReference type="EMBL" id="ANJ06204.1"/>
    </source>
</evidence>
<reference evidence="3 4" key="1">
    <citation type="submission" date="2016-05" db="EMBL/GenBank/DDBJ databases">
        <title>Non-Contiguous Finished Genome Sequence of Streptomyces parvulus 2297 Integrated Site-Specifically with Actinophage R4.</title>
        <authorList>
            <person name="Nishizawa T."/>
            <person name="Miura T."/>
            <person name="Harada C."/>
            <person name="Guo Y."/>
            <person name="Narisawa K."/>
            <person name="Ohta H."/>
            <person name="Takahashi H."/>
            <person name="Shirai M."/>
        </authorList>
    </citation>
    <scope>NUCLEOTIDE SEQUENCE [LARGE SCALE GENOMIC DNA]</scope>
    <source>
        <strain evidence="3 4">2297</strain>
    </source>
</reference>
<feature type="domain" description="PAS" evidence="1">
    <location>
        <begin position="21"/>
        <end position="78"/>
    </location>
</feature>
<feature type="domain" description="ANTAR" evidence="2">
    <location>
        <begin position="127"/>
        <end position="188"/>
    </location>
</feature>
<dbReference type="AlphaFoldDB" id="A0A191UU10"/>
<dbReference type="Pfam" id="PF03861">
    <property type="entry name" value="ANTAR"/>
    <property type="match status" value="1"/>
</dbReference>
<dbReference type="GeneID" id="91304012"/>
<dbReference type="PROSITE" id="PS50112">
    <property type="entry name" value="PAS"/>
    <property type="match status" value="1"/>
</dbReference>
<dbReference type="Proteomes" id="UP000078468">
    <property type="component" value="Chromosome"/>
</dbReference>
<dbReference type="InterPro" id="IPR013655">
    <property type="entry name" value="PAS_fold_3"/>
</dbReference>
<dbReference type="EMBL" id="CP015866">
    <property type="protein sequence ID" value="ANJ06204.1"/>
    <property type="molecule type" value="Genomic_DNA"/>
</dbReference>
<evidence type="ECO:0000259" key="1">
    <source>
        <dbReference type="PROSITE" id="PS50112"/>
    </source>
</evidence>
<dbReference type="InterPro" id="IPR036388">
    <property type="entry name" value="WH-like_DNA-bd_sf"/>
</dbReference>
<gene>
    <name evidence="3" type="ORF">Spa2297_03895</name>
</gene>
<protein>
    <recommendedName>
        <fullName evidence="5">ANTAR domain-containing protein</fullName>
    </recommendedName>
</protein>
<dbReference type="InterPro" id="IPR035965">
    <property type="entry name" value="PAS-like_dom_sf"/>
</dbReference>
<dbReference type="CDD" id="cd00130">
    <property type="entry name" value="PAS"/>
    <property type="match status" value="1"/>
</dbReference>
<sequence length="216" mass="23988">MAVMRGVATNEPAPEEPLTGVFVYRVEEDTWWWSDDMYRLLGYVPDEVVPTSERLREHQDPDDRDRVAGALDAVRADGKPFGCYHRLKDVAGEDHAVVLVADGRTDEQGSVVTVRGFIVDVTQSVVTHARDLAESDVTRARASQEDIDLARGMLMAQYGVDAAVAMRLLRRLSQQTNRKLRDLARELLAAAPTPTAEARQDLSRRVGSVLYPGNVD</sequence>
<accession>A0A191UU10</accession>
<dbReference type="Pfam" id="PF08447">
    <property type="entry name" value="PAS_3"/>
    <property type="match status" value="1"/>
</dbReference>
<dbReference type="InterPro" id="IPR000014">
    <property type="entry name" value="PAS"/>
</dbReference>
<dbReference type="GO" id="GO:0003723">
    <property type="term" value="F:RNA binding"/>
    <property type="evidence" value="ECO:0007669"/>
    <property type="project" value="InterPro"/>
</dbReference>
<dbReference type="PROSITE" id="PS50921">
    <property type="entry name" value="ANTAR"/>
    <property type="match status" value="1"/>
</dbReference>
<dbReference type="SUPFAM" id="SSF55785">
    <property type="entry name" value="PYP-like sensor domain (PAS domain)"/>
    <property type="match status" value="1"/>
</dbReference>
<dbReference type="SMART" id="SM01012">
    <property type="entry name" value="ANTAR"/>
    <property type="match status" value="1"/>
</dbReference>
<organism evidence="3 4">
    <name type="scientific">Streptomyces parvulus</name>
    <dbReference type="NCBI Taxonomy" id="146923"/>
    <lineage>
        <taxon>Bacteria</taxon>
        <taxon>Bacillati</taxon>
        <taxon>Actinomycetota</taxon>
        <taxon>Actinomycetes</taxon>
        <taxon>Kitasatosporales</taxon>
        <taxon>Streptomycetaceae</taxon>
        <taxon>Streptomyces</taxon>
    </lineage>
</organism>
<dbReference type="Gene3D" id="1.10.10.10">
    <property type="entry name" value="Winged helix-like DNA-binding domain superfamily/Winged helix DNA-binding domain"/>
    <property type="match status" value="1"/>
</dbReference>
<proteinExistence type="predicted"/>